<proteinExistence type="predicted"/>
<keyword evidence="1" id="KW-1133">Transmembrane helix</keyword>
<keyword evidence="2" id="KW-0687">Ribonucleoprotein</keyword>
<dbReference type="GO" id="GO:0005840">
    <property type="term" value="C:ribosome"/>
    <property type="evidence" value="ECO:0007669"/>
    <property type="project" value="UniProtKB-KW"/>
</dbReference>
<accession>A0A2P2JGM0</accession>
<reference evidence="2" key="1">
    <citation type="submission" date="2018-02" db="EMBL/GenBank/DDBJ databases">
        <title>Rhizophora mucronata_Transcriptome.</title>
        <authorList>
            <person name="Meera S.P."/>
            <person name="Sreeshan A."/>
            <person name="Augustine A."/>
        </authorList>
    </citation>
    <scope>NUCLEOTIDE SEQUENCE</scope>
    <source>
        <tissue evidence="2">Leaf</tissue>
    </source>
</reference>
<sequence length="142" mass="15479">MALAALAILGHRSAHSFPIGPVIAEPFISPFGFTITPALSSKYMKTPSFLRHGLRCLTMTAGMTFFLSSGFPFFTVAITISPTQADGKRFRRPLIPFTEMMYRFLAPVLSAQFTVAATGRPSDILNLLPADPPRPLFDILGC</sequence>
<evidence type="ECO:0000313" key="2">
    <source>
        <dbReference type="EMBL" id="MBW92611.1"/>
    </source>
</evidence>
<dbReference type="AlphaFoldDB" id="A0A2P2JGM0"/>
<feature type="transmembrane region" description="Helical" evidence="1">
    <location>
        <begin position="56"/>
        <end position="80"/>
    </location>
</feature>
<keyword evidence="1" id="KW-0472">Membrane</keyword>
<keyword evidence="1" id="KW-0812">Transmembrane</keyword>
<evidence type="ECO:0000256" key="1">
    <source>
        <dbReference type="SAM" id="Phobius"/>
    </source>
</evidence>
<keyword evidence="2" id="KW-0689">Ribosomal protein</keyword>
<organism evidence="2">
    <name type="scientific">Rhizophora mucronata</name>
    <name type="common">Asiatic mangrove</name>
    <dbReference type="NCBI Taxonomy" id="61149"/>
    <lineage>
        <taxon>Eukaryota</taxon>
        <taxon>Viridiplantae</taxon>
        <taxon>Streptophyta</taxon>
        <taxon>Embryophyta</taxon>
        <taxon>Tracheophyta</taxon>
        <taxon>Spermatophyta</taxon>
        <taxon>Magnoliopsida</taxon>
        <taxon>eudicotyledons</taxon>
        <taxon>Gunneridae</taxon>
        <taxon>Pentapetalae</taxon>
        <taxon>rosids</taxon>
        <taxon>fabids</taxon>
        <taxon>Malpighiales</taxon>
        <taxon>Rhizophoraceae</taxon>
        <taxon>Rhizophora</taxon>
    </lineage>
</organism>
<name>A0A2P2JGM0_RHIMU</name>
<dbReference type="EMBL" id="GGEC01012128">
    <property type="protein sequence ID" value="MBW92611.1"/>
    <property type="molecule type" value="Transcribed_RNA"/>
</dbReference>
<protein>
    <submittedName>
        <fullName evidence="2">60S ribosomal protein L23 Ribosomal protein L17</fullName>
    </submittedName>
</protein>